<accession>A0A853FBT7</accession>
<protein>
    <submittedName>
        <fullName evidence="3">PaaI family thioesterase</fullName>
    </submittedName>
</protein>
<dbReference type="NCBIfam" id="TIGR00369">
    <property type="entry name" value="unchar_dom_1"/>
    <property type="match status" value="1"/>
</dbReference>
<dbReference type="SUPFAM" id="SSF54637">
    <property type="entry name" value="Thioesterase/thiol ester dehydrase-isomerase"/>
    <property type="match status" value="1"/>
</dbReference>
<evidence type="ECO:0000259" key="2">
    <source>
        <dbReference type="Pfam" id="PF03061"/>
    </source>
</evidence>
<dbReference type="EMBL" id="JACCEW010000001">
    <property type="protein sequence ID" value="NYT36011.1"/>
    <property type="molecule type" value="Genomic_DNA"/>
</dbReference>
<dbReference type="Gene3D" id="3.10.129.10">
    <property type="entry name" value="Hotdog Thioesterase"/>
    <property type="match status" value="1"/>
</dbReference>
<dbReference type="InterPro" id="IPR029069">
    <property type="entry name" value="HotDog_dom_sf"/>
</dbReference>
<dbReference type="AlphaFoldDB" id="A0A853FBT7"/>
<organism evidence="3 4">
    <name type="scientific">Allopusillimonas soli</name>
    <dbReference type="NCBI Taxonomy" id="659016"/>
    <lineage>
        <taxon>Bacteria</taxon>
        <taxon>Pseudomonadati</taxon>
        <taxon>Pseudomonadota</taxon>
        <taxon>Betaproteobacteria</taxon>
        <taxon>Burkholderiales</taxon>
        <taxon>Alcaligenaceae</taxon>
        <taxon>Allopusillimonas</taxon>
    </lineage>
</organism>
<evidence type="ECO:0000313" key="4">
    <source>
        <dbReference type="Proteomes" id="UP000580517"/>
    </source>
</evidence>
<keyword evidence="4" id="KW-1185">Reference proteome</keyword>
<comment type="caution">
    <text evidence="3">The sequence shown here is derived from an EMBL/GenBank/DDBJ whole genome shotgun (WGS) entry which is preliminary data.</text>
</comment>
<gene>
    <name evidence="3" type="ORF">H0A68_03935</name>
</gene>
<reference evidence="3 4" key="1">
    <citation type="submission" date="2020-07" db="EMBL/GenBank/DDBJ databases">
        <title>Taxonomic revisions and descriptions of new bacterial species based on genomic comparisons in the high-G+C-content subgroup of the family Alcaligenaceae.</title>
        <authorList>
            <person name="Szabo A."/>
            <person name="Felfoldi T."/>
        </authorList>
    </citation>
    <scope>NUCLEOTIDE SEQUENCE [LARGE SCALE GENOMIC DNA]</scope>
    <source>
        <strain evidence="3 4">DSM 25264</strain>
    </source>
</reference>
<evidence type="ECO:0000313" key="3">
    <source>
        <dbReference type="EMBL" id="NYT36011.1"/>
    </source>
</evidence>
<sequence>MNTHHALPAGFVLRDHPSDFMDLCGPFYDHIVDGQLEALAVQVQEKHRNLRAIGHGGFLMTVADSALGDAVAQHYDGQGLVTVSLSSDFYKPAQVGDWIIARCDVQRAGRRIAYAECFLYINDEKVFRASGVFAVVQSQGRR</sequence>
<dbReference type="Proteomes" id="UP000580517">
    <property type="component" value="Unassembled WGS sequence"/>
</dbReference>
<proteinExistence type="predicted"/>
<dbReference type="InterPro" id="IPR003736">
    <property type="entry name" value="PAAI_dom"/>
</dbReference>
<keyword evidence="1" id="KW-0378">Hydrolase</keyword>
<name>A0A853FBT7_9BURK</name>
<evidence type="ECO:0000256" key="1">
    <source>
        <dbReference type="ARBA" id="ARBA00022801"/>
    </source>
</evidence>
<feature type="domain" description="Thioesterase" evidence="2">
    <location>
        <begin position="55"/>
        <end position="125"/>
    </location>
</feature>
<dbReference type="GO" id="GO:0016289">
    <property type="term" value="F:acyl-CoA hydrolase activity"/>
    <property type="evidence" value="ECO:0007669"/>
    <property type="project" value="UniProtKB-ARBA"/>
</dbReference>
<dbReference type="InterPro" id="IPR006683">
    <property type="entry name" value="Thioestr_dom"/>
</dbReference>
<dbReference type="Pfam" id="PF03061">
    <property type="entry name" value="4HBT"/>
    <property type="match status" value="1"/>
</dbReference>
<dbReference type="OrthoDB" id="7060041at2"/>
<dbReference type="RefSeq" id="WP_129967930.1">
    <property type="nucleotide sequence ID" value="NZ_JACCEW010000001.1"/>
</dbReference>
<dbReference type="CDD" id="cd03443">
    <property type="entry name" value="PaaI_thioesterase"/>
    <property type="match status" value="1"/>
</dbReference>